<feature type="transmembrane region" description="Helical" evidence="7">
    <location>
        <begin position="100"/>
        <end position="122"/>
    </location>
</feature>
<name>A0A1H5BE69_9MICO</name>
<dbReference type="PANTHER" id="PTHR30193">
    <property type="entry name" value="ABC TRANSPORTER PERMEASE PROTEIN"/>
    <property type="match status" value="1"/>
</dbReference>
<gene>
    <name evidence="10" type="ORF">SAMN04488554_0073</name>
</gene>
<dbReference type="InterPro" id="IPR035906">
    <property type="entry name" value="MetI-like_sf"/>
</dbReference>
<dbReference type="RefSeq" id="WP_089771183.1">
    <property type="nucleotide sequence ID" value="NZ_FNTX01000001.1"/>
</dbReference>
<evidence type="ECO:0000256" key="3">
    <source>
        <dbReference type="ARBA" id="ARBA00022475"/>
    </source>
</evidence>
<dbReference type="Pfam" id="PF00528">
    <property type="entry name" value="BPD_transp_1"/>
    <property type="match status" value="1"/>
</dbReference>
<feature type="transmembrane region" description="Helical" evidence="7">
    <location>
        <begin position="235"/>
        <end position="256"/>
    </location>
</feature>
<dbReference type="InterPro" id="IPR051393">
    <property type="entry name" value="ABC_transporter_permease"/>
</dbReference>
<dbReference type="GO" id="GO:0005886">
    <property type="term" value="C:plasma membrane"/>
    <property type="evidence" value="ECO:0007669"/>
    <property type="project" value="UniProtKB-SubCell"/>
</dbReference>
<organism evidence="10 11">
    <name type="scientific">Ruania alba</name>
    <dbReference type="NCBI Taxonomy" id="648782"/>
    <lineage>
        <taxon>Bacteria</taxon>
        <taxon>Bacillati</taxon>
        <taxon>Actinomycetota</taxon>
        <taxon>Actinomycetes</taxon>
        <taxon>Micrococcales</taxon>
        <taxon>Ruaniaceae</taxon>
        <taxon>Ruania</taxon>
    </lineage>
</organism>
<dbReference type="GO" id="GO:0055085">
    <property type="term" value="P:transmembrane transport"/>
    <property type="evidence" value="ECO:0007669"/>
    <property type="project" value="InterPro"/>
</dbReference>
<dbReference type="SUPFAM" id="SSF161098">
    <property type="entry name" value="MetI-like"/>
    <property type="match status" value="1"/>
</dbReference>
<feature type="region of interest" description="Disordered" evidence="8">
    <location>
        <begin position="1"/>
        <end position="25"/>
    </location>
</feature>
<reference evidence="11" key="1">
    <citation type="submission" date="2016-10" db="EMBL/GenBank/DDBJ databases">
        <authorList>
            <person name="Varghese N."/>
            <person name="Submissions S."/>
        </authorList>
    </citation>
    <scope>NUCLEOTIDE SEQUENCE [LARGE SCALE GENOMIC DNA]</scope>
    <source>
        <strain evidence="11">DSM 21368</strain>
    </source>
</reference>
<feature type="domain" description="ABC transmembrane type-1" evidence="9">
    <location>
        <begin position="96"/>
        <end position="309"/>
    </location>
</feature>
<keyword evidence="3" id="KW-1003">Cell membrane</keyword>
<dbReference type="PROSITE" id="PS50928">
    <property type="entry name" value="ABC_TM1"/>
    <property type="match status" value="1"/>
</dbReference>
<evidence type="ECO:0000256" key="5">
    <source>
        <dbReference type="ARBA" id="ARBA00022989"/>
    </source>
</evidence>
<evidence type="ECO:0000256" key="6">
    <source>
        <dbReference type="ARBA" id="ARBA00023136"/>
    </source>
</evidence>
<comment type="similarity">
    <text evidence="7">Belongs to the binding-protein-dependent transport system permease family.</text>
</comment>
<feature type="transmembrane region" description="Helical" evidence="7">
    <location>
        <begin position="161"/>
        <end position="184"/>
    </location>
</feature>
<dbReference type="InterPro" id="IPR000515">
    <property type="entry name" value="MetI-like"/>
</dbReference>
<evidence type="ECO:0000256" key="1">
    <source>
        <dbReference type="ARBA" id="ARBA00004651"/>
    </source>
</evidence>
<keyword evidence="2 7" id="KW-0813">Transport</keyword>
<dbReference type="PANTHER" id="PTHR30193:SF41">
    <property type="entry name" value="DIACETYLCHITOBIOSE UPTAKE SYSTEM PERMEASE PROTEIN NGCF"/>
    <property type="match status" value="1"/>
</dbReference>
<dbReference type="STRING" id="648782.SAMN04488554_0073"/>
<evidence type="ECO:0000256" key="4">
    <source>
        <dbReference type="ARBA" id="ARBA00022692"/>
    </source>
</evidence>
<accession>A0A1H5BE69</accession>
<evidence type="ECO:0000313" key="11">
    <source>
        <dbReference type="Proteomes" id="UP000199220"/>
    </source>
</evidence>
<feature type="transmembrane region" description="Helical" evidence="7">
    <location>
        <begin position="134"/>
        <end position="155"/>
    </location>
</feature>
<keyword evidence="5 7" id="KW-1133">Transmembrane helix</keyword>
<dbReference type="AlphaFoldDB" id="A0A1H5BE69"/>
<evidence type="ECO:0000259" key="9">
    <source>
        <dbReference type="PROSITE" id="PS50928"/>
    </source>
</evidence>
<dbReference type="CDD" id="cd06261">
    <property type="entry name" value="TM_PBP2"/>
    <property type="match status" value="1"/>
</dbReference>
<evidence type="ECO:0000256" key="2">
    <source>
        <dbReference type="ARBA" id="ARBA00022448"/>
    </source>
</evidence>
<feature type="transmembrane region" description="Helical" evidence="7">
    <location>
        <begin position="293"/>
        <end position="312"/>
    </location>
</feature>
<keyword evidence="4 7" id="KW-0812">Transmembrane</keyword>
<dbReference type="EMBL" id="FNTX01000001">
    <property type="protein sequence ID" value="SED52334.1"/>
    <property type="molecule type" value="Genomic_DNA"/>
</dbReference>
<evidence type="ECO:0000256" key="8">
    <source>
        <dbReference type="SAM" id="MobiDB-lite"/>
    </source>
</evidence>
<feature type="transmembrane region" description="Helical" evidence="7">
    <location>
        <begin position="41"/>
        <end position="62"/>
    </location>
</feature>
<evidence type="ECO:0000256" key="7">
    <source>
        <dbReference type="RuleBase" id="RU363032"/>
    </source>
</evidence>
<evidence type="ECO:0000313" key="10">
    <source>
        <dbReference type="EMBL" id="SED52334.1"/>
    </source>
</evidence>
<dbReference type="OrthoDB" id="145927at2"/>
<comment type="subcellular location">
    <subcellularLocation>
        <location evidence="1 7">Cell membrane</location>
        <topology evidence="1 7">Multi-pass membrane protein</topology>
    </subcellularLocation>
</comment>
<dbReference type="Proteomes" id="UP000199220">
    <property type="component" value="Unassembled WGS sequence"/>
</dbReference>
<sequence length="321" mass="34984">MTTSAAPPGYRAPRRLGGGSRPDNSRQIAARERGRTLSATAFLAPALAVIIAFVFVPAFSALRLSFTDASGFGEESWIGLDNYVTVFTDPATLRAIWNTMLYAVMYGPLVIAVGLAAALLLNRKDVPLRGFFRTVIFLPFVISMAVASLAWAFLLDPNLGLIPYWLGGLGISMGDIFASTTWALPAVTAVAIWKNFGYFMVIFLAGLQGIPRYLYEAAILDGAGAWRQFLAVTVPGLRATMTFVIVFAIIGAFQAFDQIYIMTQGGPDRATETIVYRIYTDGFRDFRMGFASALSYVLLAITLALGLIQLRIGTKREKDLE</sequence>
<protein>
    <submittedName>
        <fullName evidence="10">Carbohydrate ABC transporter membrane protein 1, CUT1 family</fullName>
    </submittedName>
</protein>
<keyword evidence="6 7" id="KW-0472">Membrane</keyword>
<proteinExistence type="inferred from homology"/>
<dbReference type="Gene3D" id="1.10.3720.10">
    <property type="entry name" value="MetI-like"/>
    <property type="match status" value="1"/>
</dbReference>
<keyword evidence="11" id="KW-1185">Reference proteome</keyword>